<feature type="domain" description="DAGKc" evidence="11">
    <location>
        <begin position="1"/>
        <end position="131"/>
    </location>
</feature>
<evidence type="ECO:0000256" key="7">
    <source>
        <dbReference type="ARBA" id="ARBA00022840"/>
    </source>
</evidence>
<dbReference type="InterPro" id="IPR017438">
    <property type="entry name" value="ATP-NAD_kinase_N"/>
</dbReference>
<dbReference type="PANTHER" id="PTHR12358">
    <property type="entry name" value="SPHINGOSINE KINASE"/>
    <property type="match status" value="1"/>
</dbReference>
<keyword evidence="6" id="KW-0418">Kinase</keyword>
<keyword evidence="3" id="KW-0444">Lipid biosynthesis</keyword>
<evidence type="ECO:0000256" key="10">
    <source>
        <dbReference type="ARBA" id="ARBA00023264"/>
    </source>
</evidence>
<evidence type="ECO:0000256" key="8">
    <source>
        <dbReference type="ARBA" id="ARBA00023098"/>
    </source>
</evidence>
<keyword evidence="5" id="KW-0547">Nucleotide-binding</keyword>
<keyword evidence="10" id="KW-1208">Phospholipid metabolism</keyword>
<evidence type="ECO:0000256" key="4">
    <source>
        <dbReference type="ARBA" id="ARBA00022679"/>
    </source>
</evidence>
<accession>A0A265NDN8</accession>
<evidence type="ECO:0000256" key="5">
    <source>
        <dbReference type="ARBA" id="ARBA00022741"/>
    </source>
</evidence>
<keyword evidence="7" id="KW-0067">ATP-binding</keyword>
<dbReference type="EMBL" id="NPMS01000001">
    <property type="protein sequence ID" value="OZU89579.1"/>
    <property type="molecule type" value="Genomic_DNA"/>
</dbReference>
<evidence type="ECO:0000313" key="13">
    <source>
        <dbReference type="Proteomes" id="UP000216498"/>
    </source>
</evidence>
<gene>
    <name evidence="12" type="ORF">CIL03_00050</name>
</gene>
<dbReference type="InterPro" id="IPR050187">
    <property type="entry name" value="Lipid_Phosphate_FormReg"/>
</dbReference>
<name>A0A265NDN8_9BACI</name>
<keyword evidence="13" id="KW-1185">Reference proteome</keyword>
<proteinExistence type="inferred from homology"/>
<dbReference type="Pfam" id="PF00781">
    <property type="entry name" value="DAGK_cat"/>
    <property type="match status" value="1"/>
</dbReference>
<comment type="cofactor">
    <cofactor evidence="1">
        <name>Mg(2+)</name>
        <dbReference type="ChEBI" id="CHEBI:18420"/>
    </cofactor>
</comment>
<dbReference type="Proteomes" id="UP000216498">
    <property type="component" value="Unassembled WGS sequence"/>
</dbReference>
<keyword evidence="9" id="KW-0594">Phospholipid biosynthesis</keyword>
<dbReference type="GO" id="GO:0016301">
    <property type="term" value="F:kinase activity"/>
    <property type="evidence" value="ECO:0007669"/>
    <property type="project" value="UniProtKB-KW"/>
</dbReference>
<protein>
    <recommendedName>
        <fullName evidence="11">DAGKc domain-containing protein</fullName>
    </recommendedName>
</protein>
<evidence type="ECO:0000256" key="9">
    <source>
        <dbReference type="ARBA" id="ARBA00023209"/>
    </source>
</evidence>
<evidence type="ECO:0000259" key="11">
    <source>
        <dbReference type="PROSITE" id="PS50146"/>
    </source>
</evidence>
<dbReference type="Gene3D" id="2.60.200.40">
    <property type="match status" value="1"/>
</dbReference>
<dbReference type="InterPro" id="IPR016064">
    <property type="entry name" value="NAD/diacylglycerol_kinase_sf"/>
</dbReference>
<comment type="caution">
    <text evidence="12">The sequence shown here is derived from an EMBL/GenBank/DDBJ whole genome shotgun (WGS) entry which is preliminary data.</text>
</comment>
<dbReference type="RefSeq" id="WP_094883180.1">
    <property type="nucleotide sequence ID" value="NZ_NPMS01000001.1"/>
</dbReference>
<dbReference type="Gene3D" id="3.40.50.10330">
    <property type="entry name" value="Probable inorganic polyphosphate/atp-NAD kinase, domain 1"/>
    <property type="match status" value="1"/>
</dbReference>
<evidence type="ECO:0000313" key="12">
    <source>
        <dbReference type="EMBL" id="OZU89579.1"/>
    </source>
</evidence>
<dbReference type="OrthoDB" id="9786026at2"/>
<dbReference type="SUPFAM" id="SSF111331">
    <property type="entry name" value="NAD kinase/diacylglycerol kinase-like"/>
    <property type="match status" value="1"/>
</dbReference>
<dbReference type="InterPro" id="IPR005218">
    <property type="entry name" value="Diacylglycerol/lipid_kinase"/>
</dbReference>
<dbReference type="AlphaFoldDB" id="A0A265NDN8"/>
<evidence type="ECO:0000256" key="3">
    <source>
        <dbReference type="ARBA" id="ARBA00022516"/>
    </source>
</evidence>
<keyword evidence="8" id="KW-0443">Lipid metabolism</keyword>
<dbReference type="SMART" id="SM00046">
    <property type="entry name" value="DAGKc"/>
    <property type="match status" value="1"/>
</dbReference>
<reference evidence="12 13" key="1">
    <citation type="submission" date="2017-08" db="EMBL/GenBank/DDBJ databases">
        <title>Virgibacillus indicus sp. nov. and Virgibacillus profoundi sp. nov, two moderately halophilic bacteria isolated from marine sediment by using the Microfluidic Streak Plate.</title>
        <authorList>
            <person name="Xu B."/>
            <person name="Hu B."/>
            <person name="Wang J."/>
            <person name="Zhu Y."/>
            <person name="Huang L."/>
            <person name="Du W."/>
            <person name="Huang Y."/>
        </authorList>
    </citation>
    <scope>NUCLEOTIDE SEQUENCE [LARGE SCALE GENOMIC DNA]</scope>
    <source>
        <strain evidence="12 13">IO3-P2-C2</strain>
    </source>
</reference>
<evidence type="ECO:0000256" key="6">
    <source>
        <dbReference type="ARBA" id="ARBA00022777"/>
    </source>
</evidence>
<dbReference type="InterPro" id="IPR001206">
    <property type="entry name" value="Diacylglycerol_kinase_cat_dom"/>
</dbReference>
<evidence type="ECO:0000256" key="2">
    <source>
        <dbReference type="ARBA" id="ARBA00005983"/>
    </source>
</evidence>
<dbReference type="Pfam" id="PF19279">
    <property type="entry name" value="YegS_C"/>
    <property type="match status" value="1"/>
</dbReference>
<comment type="similarity">
    <text evidence="2">Belongs to the diacylglycerol/lipid kinase family.</text>
</comment>
<sequence>MYIFIVNPEAGNGRAKRVFTKLMKSQLYQKLNSTYFYSEYAGHAEMLTKQIKIDYKDQLSGIIVIGGDGTLHEVMNGLGDEEIPVSFIPGGSGNDFARGIGMKRKPLDILRETIAGNNTTAYWLGKYKLDRQEERIFVNSMGFGFDAEITEKANRSRYKVLLNKLRIGTVSYVIALIHVLLTFKPEDITIEADGKRQIINNCWMVTVSNHPYYGGGMKIIPNAKIQSGRFPVLIIHGISKWKVLGLFMTVFTGKHIDFKEVELLEASTLKLIANRNIAYQVDGQTASCREAVIKKETDEIYIMGHKYSKNAGA</sequence>
<dbReference type="PANTHER" id="PTHR12358:SF54">
    <property type="entry name" value="SPHINGOSINE KINASE RELATED PROTEIN"/>
    <property type="match status" value="1"/>
</dbReference>
<evidence type="ECO:0000256" key="1">
    <source>
        <dbReference type="ARBA" id="ARBA00001946"/>
    </source>
</evidence>
<dbReference type="PROSITE" id="PS50146">
    <property type="entry name" value="DAGK"/>
    <property type="match status" value="1"/>
</dbReference>
<dbReference type="NCBIfam" id="TIGR00147">
    <property type="entry name" value="YegS/Rv2252/BmrU family lipid kinase"/>
    <property type="match status" value="1"/>
</dbReference>
<dbReference type="InterPro" id="IPR045540">
    <property type="entry name" value="YegS/DAGK_C"/>
</dbReference>
<dbReference type="GO" id="GO:0005524">
    <property type="term" value="F:ATP binding"/>
    <property type="evidence" value="ECO:0007669"/>
    <property type="project" value="UniProtKB-KW"/>
</dbReference>
<keyword evidence="4" id="KW-0808">Transferase</keyword>
<organism evidence="12 13">
    <name type="scientific">Virgibacillus indicus</name>
    <dbReference type="NCBI Taxonomy" id="2024554"/>
    <lineage>
        <taxon>Bacteria</taxon>
        <taxon>Bacillati</taxon>
        <taxon>Bacillota</taxon>
        <taxon>Bacilli</taxon>
        <taxon>Bacillales</taxon>
        <taxon>Bacillaceae</taxon>
        <taxon>Virgibacillus</taxon>
    </lineage>
</organism>
<dbReference type="GO" id="GO:0008654">
    <property type="term" value="P:phospholipid biosynthetic process"/>
    <property type="evidence" value="ECO:0007669"/>
    <property type="project" value="UniProtKB-KW"/>
</dbReference>